<keyword evidence="3 4" id="KW-0443">Lipid metabolism</keyword>
<proteinExistence type="inferred from homology"/>
<feature type="domain" description="Fatty acyl-CoA reductase C-terminal" evidence="5">
    <location>
        <begin position="393"/>
        <end position="493"/>
    </location>
</feature>
<organism evidence="7 8">
    <name type="scientific">Buddleja alternifolia</name>
    <dbReference type="NCBI Taxonomy" id="168488"/>
    <lineage>
        <taxon>Eukaryota</taxon>
        <taxon>Viridiplantae</taxon>
        <taxon>Streptophyta</taxon>
        <taxon>Embryophyta</taxon>
        <taxon>Tracheophyta</taxon>
        <taxon>Spermatophyta</taxon>
        <taxon>Magnoliopsida</taxon>
        <taxon>eudicotyledons</taxon>
        <taxon>Gunneridae</taxon>
        <taxon>Pentapetalae</taxon>
        <taxon>asterids</taxon>
        <taxon>lamiids</taxon>
        <taxon>Lamiales</taxon>
        <taxon>Scrophulariaceae</taxon>
        <taxon>Buddlejeae</taxon>
        <taxon>Buddleja</taxon>
    </lineage>
</organism>
<evidence type="ECO:0000313" key="7">
    <source>
        <dbReference type="EMBL" id="KAG8371185.1"/>
    </source>
</evidence>
<evidence type="ECO:0000256" key="1">
    <source>
        <dbReference type="ARBA" id="ARBA00005928"/>
    </source>
</evidence>
<keyword evidence="4" id="KW-0521">NADP</keyword>
<evidence type="ECO:0000259" key="6">
    <source>
        <dbReference type="Pfam" id="PF07993"/>
    </source>
</evidence>
<evidence type="ECO:0000256" key="2">
    <source>
        <dbReference type="ARBA" id="ARBA00022516"/>
    </source>
</evidence>
<comment type="catalytic activity">
    <reaction evidence="4">
        <text>a long-chain fatty acyl-CoA + 2 NADPH + 2 H(+) = a long-chain primary fatty alcohol + 2 NADP(+) + CoA</text>
        <dbReference type="Rhea" id="RHEA:52716"/>
        <dbReference type="ChEBI" id="CHEBI:15378"/>
        <dbReference type="ChEBI" id="CHEBI:57287"/>
        <dbReference type="ChEBI" id="CHEBI:57783"/>
        <dbReference type="ChEBI" id="CHEBI:58349"/>
        <dbReference type="ChEBI" id="CHEBI:77396"/>
        <dbReference type="ChEBI" id="CHEBI:83139"/>
        <dbReference type="EC" id="1.2.1.84"/>
    </reaction>
</comment>
<evidence type="ECO:0000256" key="4">
    <source>
        <dbReference type="RuleBase" id="RU363097"/>
    </source>
</evidence>
<sequence>MEESAIVQHFEGKTIFITGGTGFLAKKKILRIQPNIKKLFLLIRGTSERSIKQRLQDEVVNIELFRVLREGCGANLDSILLEKVIPISGDVSHENLGIVDSELRDEMWREIDIIVNSAATTNFDERYDVALGINTLGSMHVQNFARKCPKIEMILHVSTAFVRGTAVGLIQEKPLHMGETLPGSKVPFLDINEEEKIIEEKLRELQTLKATEKEITKVMKDLGIERSILHGWPNTYVFTKAMGEMLFEEFKEKANVVILRPTIITSTYKEPFSGWIEGIRTVDSIYVAYGQGKLKVFVGDPESILDMIPGDMVVNSMLAVIATHSNQTSDQNLFIYHIGSSRRNPIKYGELKRLAHQYLIDNPLLDSGGKPIKIGKLTTLDTMASFHNYIAIHYIPFIKVLKLINMIFCNYFESRYVNANRRINRAMRLAELYKPYLFSQGIFDDVTTENLRTTIREGKINMDVLNFDPKCIQWDEYFLNTHFPGIVKYVLKQSI</sequence>
<dbReference type="Proteomes" id="UP000826271">
    <property type="component" value="Unassembled WGS sequence"/>
</dbReference>
<dbReference type="GO" id="GO:0102965">
    <property type="term" value="F:alcohol-forming long-chain fatty acyl-CoA reductase activity"/>
    <property type="evidence" value="ECO:0007669"/>
    <property type="project" value="UniProtKB-EC"/>
</dbReference>
<dbReference type="Gene3D" id="3.40.50.720">
    <property type="entry name" value="NAD(P)-binding Rossmann-like Domain"/>
    <property type="match status" value="1"/>
</dbReference>
<keyword evidence="8" id="KW-1185">Reference proteome</keyword>
<evidence type="ECO:0000256" key="3">
    <source>
        <dbReference type="ARBA" id="ARBA00023098"/>
    </source>
</evidence>
<gene>
    <name evidence="7" type="ORF">BUALT_Bualt13G0060700</name>
</gene>
<keyword evidence="2 4" id="KW-0444">Lipid biosynthesis</keyword>
<reference evidence="7" key="1">
    <citation type="submission" date="2019-10" db="EMBL/GenBank/DDBJ databases">
        <authorList>
            <person name="Zhang R."/>
            <person name="Pan Y."/>
            <person name="Wang J."/>
            <person name="Ma R."/>
            <person name="Yu S."/>
        </authorList>
    </citation>
    <scope>NUCLEOTIDE SEQUENCE</scope>
    <source>
        <strain evidence="7">LA-IB0</strain>
        <tissue evidence="7">Leaf</tissue>
    </source>
</reference>
<dbReference type="InterPro" id="IPR033640">
    <property type="entry name" value="FAR_C"/>
</dbReference>
<comment type="function">
    <text evidence="4">Catalyzes the reduction of fatty acyl-CoA to fatty alcohols.</text>
</comment>
<dbReference type="GO" id="GO:0080019">
    <property type="term" value="F:alcohol-forming very long-chain fatty acyl-CoA reductase activity"/>
    <property type="evidence" value="ECO:0007669"/>
    <property type="project" value="InterPro"/>
</dbReference>
<evidence type="ECO:0000313" key="8">
    <source>
        <dbReference type="Proteomes" id="UP000826271"/>
    </source>
</evidence>
<accession>A0AAV6WW04</accession>
<dbReference type="PANTHER" id="PTHR11011:SF105">
    <property type="entry name" value="FATTY ACYL-COA REDUCTASE"/>
    <property type="match status" value="1"/>
</dbReference>
<dbReference type="GO" id="GO:0010345">
    <property type="term" value="P:suberin biosynthetic process"/>
    <property type="evidence" value="ECO:0007669"/>
    <property type="project" value="TreeGrafter"/>
</dbReference>
<protein>
    <recommendedName>
        <fullName evidence="4">Fatty acyl-CoA reductase</fullName>
        <ecNumber evidence="4">1.2.1.84</ecNumber>
    </recommendedName>
</protein>
<dbReference type="EC" id="1.2.1.84" evidence="4"/>
<dbReference type="GO" id="GO:0035336">
    <property type="term" value="P:long-chain fatty-acyl-CoA metabolic process"/>
    <property type="evidence" value="ECO:0007669"/>
    <property type="project" value="TreeGrafter"/>
</dbReference>
<dbReference type="Pfam" id="PF03015">
    <property type="entry name" value="Sterile"/>
    <property type="match status" value="1"/>
</dbReference>
<comment type="similarity">
    <text evidence="1 4">Belongs to the fatty acyl-CoA reductase family.</text>
</comment>
<dbReference type="Pfam" id="PF07993">
    <property type="entry name" value="NAD_binding_4"/>
    <property type="match status" value="1"/>
</dbReference>
<feature type="domain" description="Thioester reductase (TE)" evidence="6">
    <location>
        <begin position="17"/>
        <end position="317"/>
    </location>
</feature>
<dbReference type="InterPro" id="IPR036291">
    <property type="entry name" value="NAD(P)-bd_dom_sf"/>
</dbReference>
<comment type="caution">
    <text evidence="7">The sequence shown here is derived from an EMBL/GenBank/DDBJ whole genome shotgun (WGS) entry which is preliminary data.</text>
</comment>
<keyword evidence="4" id="KW-0560">Oxidoreductase</keyword>
<name>A0AAV6WW04_9LAMI</name>
<dbReference type="InterPro" id="IPR013120">
    <property type="entry name" value="FAR_NAD-bd"/>
</dbReference>
<dbReference type="SUPFAM" id="SSF51735">
    <property type="entry name" value="NAD(P)-binding Rossmann-fold domains"/>
    <property type="match status" value="1"/>
</dbReference>
<dbReference type="CDD" id="cd09071">
    <property type="entry name" value="FAR_C"/>
    <property type="match status" value="1"/>
</dbReference>
<dbReference type="PANTHER" id="PTHR11011">
    <property type="entry name" value="MALE STERILITY PROTEIN 2-RELATED"/>
    <property type="match status" value="1"/>
</dbReference>
<evidence type="ECO:0000259" key="5">
    <source>
        <dbReference type="Pfam" id="PF03015"/>
    </source>
</evidence>
<dbReference type="InterPro" id="IPR026055">
    <property type="entry name" value="FAR"/>
</dbReference>
<dbReference type="AlphaFoldDB" id="A0AAV6WW04"/>
<dbReference type="EMBL" id="WHWC01000013">
    <property type="protein sequence ID" value="KAG8371185.1"/>
    <property type="molecule type" value="Genomic_DNA"/>
</dbReference>
<dbReference type="CDD" id="cd05236">
    <property type="entry name" value="FAR-N_SDR_e"/>
    <property type="match status" value="1"/>
</dbReference>